<evidence type="ECO:0000259" key="3">
    <source>
        <dbReference type="Pfam" id="PF01755"/>
    </source>
</evidence>
<sequence>MMKRKRNAFFALCMLALAHLAAPATLIPRPELSEPQLLFNVSRAFWITVNTAKETPDLWPSLRTERFLGLRGSQNLSKFLTPRGKQSLQYGRESGKELPSWNAVALYINHVDLWKKIQPGETVVIFEEDAAIQSGTVETLKRIDQIRLASGNESWFSGERIFLTLDAFGVKDFGCKYDPIIFPESKYIKELACHLWYGTSSYILNYGAAQELLERALPIDMQIDAYLATHAISQGRLNGGKIRFAQTAERLYKQQYLSSNVQKVDAYAIYDWKQVILLLVLGTAVPCFGIGYALGWYLKANSMSPRDDMKIKMLDYAMK</sequence>
<keyword evidence="1" id="KW-0812">Transmembrane</keyword>
<organism evidence="4">
    <name type="scientific">Hanusia phi</name>
    <dbReference type="NCBI Taxonomy" id="3032"/>
    <lineage>
        <taxon>Eukaryota</taxon>
        <taxon>Cryptophyceae</taxon>
        <taxon>Pyrenomonadales</taxon>
        <taxon>Geminigeraceae</taxon>
        <taxon>Hanusia</taxon>
    </lineage>
</organism>
<feature type="transmembrane region" description="Helical" evidence="1">
    <location>
        <begin position="275"/>
        <end position="298"/>
    </location>
</feature>
<evidence type="ECO:0000256" key="2">
    <source>
        <dbReference type="SAM" id="SignalP"/>
    </source>
</evidence>
<proteinExistence type="predicted"/>
<feature type="signal peptide" evidence="2">
    <location>
        <begin position="1"/>
        <end position="23"/>
    </location>
</feature>
<keyword evidence="2" id="KW-0732">Signal</keyword>
<protein>
    <recommendedName>
        <fullName evidence="3">Glycosyl transferase family 25 domain-containing protein</fullName>
    </recommendedName>
</protein>
<dbReference type="InterPro" id="IPR002654">
    <property type="entry name" value="Glyco_trans_25"/>
</dbReference>
<gene>
    <name evidence="4" type="ORF">HPHI1048_LOCUS2893</name>
</gene>
<feature type="chain" id="PRO_5030808766" description="Glycosyl transferase family 25 domain-containing protein" evidence="2">
    <location>
        <begin position="24"/>
        <end position="319"/>
    </location>
</feature>
<accession>A0A7S0HD67</accession>
<dbReference type="Pfam" id="PF01755">
    <property type="entry name" value="Glyco_transf_25"/>
    <property type="match status" value="1"/>
</dbReference>
<reference evidence="4" key="1">
    <citation type="submission" date="2021-01" db="EMBL/GenBank/DDBJ databases">
        <authorList>
            <person name="Corre E."/>
            <person name="Pelletier E."/>
            <person name="Niang G."/>
            <person name="Scheremetjew M."/>
            <person name="Finn R."/>
            <person name="Kale V."/>
            <person name="Holt S."/>
            <person name="Cochrane G."/>
            <person name="Meng A."/>
            <person name="Brown T."/>
            <person name="Cohen L."/>
        </authorList>
    </citation>
    <scope>NUCLEOTIDE SEQUENCE</scope>
    <source>
        <strain evidence="4">CCMP325</strain>
    </source>
</reference>
<keyword evidence="1" id="KW-0472">Membrane</keyword>
<keyword evidence="1" id="KW-1133">Transmembrane helix</keyword>
<dbReference type="AlphaFoldDB" id="A0A7S0HD67"/>
<evidence type="ECO:0000256" key="1">
    <source>
        <dbReference type="SAM" id="Phobius"/>
    </source>
</evidence>
<feature type="domain" description="Glycosyl transferase family 25" evidence="3">
    <location>
        <begin position="103"/>
        <end position="226"/>
    </location>
</feature>
<name>A0A7S0HD67_9CRYP</name>
<dbReference type="EMBL" id="HBEO01004049">
    <property type="protein sequence ID" value="CAD8470220.1"/>
    <property type="molecule type" value="Transcribed_RNA"/>
</dbReference>
<evidence type="ECO:0000313" key="4">
    <source>
        <dbReference type="EMBL" id="CAD8470220.1"/>
    </source>
</evidence>